<protein>
    <submittedName>
        <fullName evidence="2">Putative iron-regulated protein</fullName>
    </submittedName>
</protein>
<dbReference type="SUPFAM" id="SSF159501">
    <property type="entry name" value="EreA/ChaN-like"/>
    <property type="match status" value="1"/>
</dbReference>
<name>A0A497WUE8_9RHOB</name>
<dbReference type="Pfam" id="PF04187">
    <property type="entry name" value="Cofac_haem_bdg"/>
    <property type="match status" value="1"/>
</dbReference>
<dbReference type="EMBL" id="RCCE01000002">
    <property type="protein sequence ID" value="RLJ59427.1"/>
    <property type="molecule type" value="Genomic_DNA"/>
</dbReference>
<gene>
    <name evidence="2" type="ORF">BCF46_1576</name>
</gene>
<feature type="domain" description="Haem-binding uptake Tiki superfamily ChaN" evidence="1">
    <location>
        <begin position="21"/>
        <end position="217"/>
    </location>
</feature>
<dbReference type="AlphaFoldDB" id="A0A497WUE8"/>
<dbReference type="RefSeq" id="WP_245989892.1">
    <property type="nucleotide sequence ID" value="NZ_RCCE01000002.1"/>
</dbReference>
<accession>A0A497WUE8</accession>
<sequence>MAALSICTSVNAEALTNSAFETLGAADVVIVGEQHDNPIHHANQAAIARAIYPSAVVFEMLTAEQAEAGQAAGSSTIAELDAALEWSARGEWPSFHMYYPIFAAAPQARIYGAAVPRDQVRAAIADGAASQFESAAKYGLDMALTTGEQSAREAMQAAAHCNMLPTDTVSGMVEAQRLRDASFAKVTLQALKETGGPVLVITGNGHARTDWGIPTYLRRVAPDAASISVGQLVTGEISPPYDRWIMTRFFDAGKGDPCEVFSSN</sequence>
<evidence type="ECO:0000313" key="2">
    <source>
        <dbReference type="EMBL" id="RLJ59427.1"/>
    </source>
</evidence>
<evidence type="ECO:0000313" key="3">
    <source>
        <dbReference type="Proteomes" id="UP000269157"/>
    </source>
</evidence>
<dbReference type="Gene3D" id="3.40.50.11550">
    <property type="match status" value="1"/>
</dbReference>
<comment type="caution">
    <text evidence="2">The sequence shown here is derived from an EMBL/GenBank/DDBJ whole genome shotgun (WGS) entry which is preliminary data.</text>
</comment>
<dbReference type="InterPro" id="IPR007314">
    <property type="entry name" value="Cofac_haem-bd_dom"/>
</dbReference>
<organism evidence="2 3">
    <name type="scientific">Litoreibacter meonggei</name>
    <dbReference type="NCBI Taxonomy" id="1049199"/>
    <lineage>
        <taxon>Bacteria</taxon>
        <taxon>Pseudomonadati</taxon>
        <taxon>Pseudomonadota</taxon>
        <taxon>Alphaproteobacteria</taxon>
        <taxon>Rhodobacterales</taxon>
        <taxon>Roseobacteraceae</taxon>
        <taxon>Litoreibacter</taxon>
    </lineage>
</organism>
<reference evidence="2 3" key="1">
    <citation type="submission" date="2018-10" db="EMBL/GenBank/DDBJ databases">
        <title>Genomic Encyclopedia of Archaeal and Bacterial Type Strains, Phase II (KMG-II): from individual species to whole genera.</title>
        <authorList>
            <person name="Goeker M."/>
        </authorList>
    </citation>
    <scope>NUCLEOTIDE SEQUENCE [LARGE SCALE GENOMIC DNA]</scope>
    <source>
        <strain evidence="2 3">DSM 29466</strain>
    </source>
</reference>
<evidence type="ECO:0000259" key="1">
    <source>
        <dbReference type="Pfam" id="PF04187"/>
    </source>
</evidence>
<proteinExistence type="predicted"/>
<keyword evidence="3" id="KW-1185">Reference proteome</keyword>
<dbReference type="Proteomes" id="UP000269157">
    <property type="component" value="Unassembled WGS sequence"/>
</dbReference>
<dbReference type="CDD" id="cd14727">
    <property type="entry name" value="ChanN-like"/>
    <property type="match status" value="1"/>
</dbReference>